<keyword evidence="13" id="KW-0963">Cytoplasm</keyword>
<evidence type="ECO:0000256" key="13">
    <source>
        <dbReference type="HAMAP-Rule" id="MF_00394"/>
    </source>
</evidence>
<evidence type="ECO:0000313" key="21">
    <source>
        <dbReference type="Proteomes" id="UP000005744"/>
    </source>
</evidence>
<feature type="binding site" evidence="15">
    <location>
        <begin position="257"/>
        <end position="258"/>
    </location>
    <ligand>
        <name>substrate</name>
    </ligand>
</feature>
<dbReference type="PANTHER" id="PTHR11728">
    <property type="entry name" value="GLYCEROL-3-PHOSPHATE DEHYDROGENASE"/>
    <property type="match status" value="1"/>
</dbReference>
<dbReference type="SUPFAM" id="SSF51735">
    <property type="entry name" value="NAD(P)-binding Rossmann-fold domains"/>
    <property type="match status" value="1"/>
</dbReference>
<dbReference type="GO" id="GO:0046168">
    <property type="term" value="P:glycerol-3-phosphate catabolic process"/>
    <property type="evidence" value="ECO:0007669"/>
    <property type="project" value="InterPro"/>
</dbReference>
<accession>I3CGA2</accession>
<keyword evidence="4 13" id="KW-0560">Oxidoreductase</keyword>
<proteinExistence type="inferred from homology"/>
<dbReference type="eggNOG" id="COG0240">
    <property type="taxonomic scope" value="Bacteria"/>
</dbReference>
<feature type="binding site" evidence="13">
    <location>
        <position position="256"/>
    </location>
    <ligand>
        <name>sn-glycerol 3-phosphate</name>
        <dbReference type="ChEBI" id="CHEBI:57597"/>
    </ligand>
</feature>
<feature type="binding site" evidence="13">
    <location>
        <position position="35"/>
    </location>
    <ligand>
        <name>NADPH</name>
        <dbReference type="ChEBI" id="CHEBI:57783"/>
    </ligand>
</feature>
<dbReference type="SUPFAM" id="SSF48179">
    <property type="entry name" value="6-phosphogluconate dehydrogenase C-terminal domain-like"/>
    <property type="match status" value="1"/>
</dbReference>
<keyword evidence="8 13" id="KW-1208">Phospholipid metabolism</keyword>
<comment type="catalytic activity">
    <reaction evidence="9">
        <text>sn-glycerol 3-phosphate + NADP(+) = dihydroxyacetone phosphate + NADPH + H(+)</text>
        <dbReference type="Rhea" id="RHEA:11096"/>
        <dbReference type="ChEBI" id="CHEBI:15378"/>
        <dbReference type="ChEBI" id="CHEBI:57597"/>
        <dbReference type="ChEBI" id="CHEBI:57642"/>
        <dbReference type="ChEBI" id="CHEBI:57783"/>
        <dbReference type="ChEBI" id="CHEBI:58349"/>
        <dbReference type="EC" id="1.1.1.94"/>
    </reaction>
    <physiologicalReaction direction="right-to-left" evidence="9">
        <dbReference type="Rhea" id="RHEA:11098"/>
    </physiologicalReaction>
</comment>
<comment type="function">
    <text evidence="13">Catalyzes the reduction of the glycolytic intermediate dihydroxyacetone phosphate (DHAP) to sn-glycerol 3-phosphate (G3P), the key precursor for phospholipid synthesis.</text>
</comment>
<comment type="catalytic activity">
    <reaction evidence="13">
        <text>sn-glycerol 3-phosphate + NAD(+) = dihydroxyacetone phosphate + NADH + H(+)</text>
        <dbReference type="Rhea" id="RHEA:11092"/>
        <dbReference type="ChEBI" id="CHEBI:15378"/>
        <dbReference type="ChEBI" id="CHEBI:57540"/>
        <dbReference type="ChEBI" id="CHEBI:57597"/>
        <dbReference type="ChEBI" id="CHEBI:57642"/>
        <dbReference type="ChEBI" id="CHEBI:57945"/>
        <dbReference type="EC" id="1.1.1.94"/>
    </reaction>
</comment>
<feature type="binding site" evidence="13">
    <location>
        <position position="257"/>
    </location>
    <ligand>
        <name>sn-glycerol 3-phosphate</name>
        <dbReference type="ChEBI" id="CHEBI:57597"/>
    </ligand>
</feature>
<feature type="binding site" evidence="13">
    <location>
        <position position="257"/>
    </location>
    <ligand>
        <name>NADPH</name>
        <dbReference type="ChEBI" id="CHEBI:57783"/>
    </ligand>
</feature>
<dbReference type="HOGENOM" id="CLU_033449_0_2_6"/>
<dbReference type="EC" id="1.1.1.94" evidence="10 13"/>
<feature type="binding site" evidence="13">
    <location>
        <position position="109"/>
    </location>
    <ligand>
        <name>sn-glycerol 3-phosphate</name>
        <dbReference type="ChEBI" id="CHEBI:57597"/>
    </ligand>
</feature>
<evidence type="ECO:0000256" key="5">
    <source>
        <dbReference type="ARBA" id="ARBA00023027"/>
    </source>
</evidence>
<evidence type="ECO:0000256" key="3">
    <source>
        <dbReference type="ARBA" id="ARBA00022857"/>
    </source>
</evidence>
<comment type="similarity">
    <text evidence="1 13 17">Belongs to the NAD-dependent glycerol-3-phosphate dehydrogenase family.</text>
</comment>
<feature type="binding site" evidence="16">
    <location>
        <position position="142"/>
    </location>
    <ligand>
        <name>NAD(+)</name>
        <dbReference type="ChEBI" id="CHEBI:57540"/>
    </ligand>
</feature>
<comment type="subcellular location">
    <subcellularLocation>
        <location evidence="13">Cytoplasm</location>
    </subcellularLocation>
</comment>
<keyword evidence="2 13" id="KW-0444">Lipid biosynthesis</keyword>
<dbReference type="HAMAP" id="MF_00394">
    <property type="entry name" value="NAD_Glyc3P_dehydrog"/>
    <property type="match status" value="1"/>
</dbReference>
<feature type="active site" description="Proton acceptor" evidence="13 14">
    <location>
        <position position="193"/>
    </location>
</feature>
<dbReference type="Proteomes" id="UP000005744">
    <property type="component" value="Unassembled WGS sequence"/>
</dbReference>
<dbReference type="GO" id="GO:0005975">
    <property type="term" value="P:carbohydrate metabolic process"/>
    <property type="evidence" value="ECO:0007669"/>
    <property type="project" value="InterPro"/>
</dbReference>
<dbReference type="InterPro" id="IPR006109">
    <property type="entry name" value="G3P_DH_NAD-dep_C"/>
</dbReference>
<comment type="pathway">
    <text evidence="13">Membrane lipid metabolism; glycerophospholipid metabolism.</text>
</comment>
<dbReference type="GO" id="GO:0051287">
    <property type="term" value="F:NAD binding"/>
    <property type="evidence" value="ECO:0007669"/>
    <property type="project" value="InterPro"/>
</dbReference>
<dbReference type="PRINTS" id="PR00077">
    <property type="entry name" value="GPDHDRGNASE"/>
</dbReference>
<dbReference type="InterPro" id="IPR013328">
    <property type="entry name" value="6PGD_dom2"/>
</dbReference>
<feature type="binding site" evidence="16">
    <location>
        <position position="257"/>
    </location>
    <ligand>
        <name>NAD(+)</name>
        <dbReference type="ChEBI" id="CHEBI:57540"/>
    </ligand>
</feature>
<dbReference type="NCBIfam" id="NF000940">
    <property type="entry name" value="PRK00094.1-2"/>
    <property type="match status" value="1"/>
</dbReference>
<dbReference type="OrthoDB" id="9812273at2"/>
<keyword evidence="5 13" id="KW-0520">NAD</keyword>
<evidence type="ECO:0000313" key="20">
    <source>
        <dbReference type="EMBL" id="EIJ42645.1"/>
    </source>
</evidence>
<keyword evidence="3 13" id="KW-0521">NADP</keyword>
<feature type="binding site" evidence="13">
    <location>
        <position position="138"/>
    </location>
    <ligand>
        <name>sn-glycerol 3-phosphate</name>
        <dbReference type="ChEBI" id="CHEBI:57597"/>
    </ligand>
</feature>
<protein>
    <recommendedName>
        <fullName evidence="11 13">Glycerol-3-phosphate dehydrogenase [NAD(P)+]</fullName>
        <ecNumber evidence="10 13">1.1.1.94</ecNumber>
    </recommendedName>
    <alternativeName>
        <fullName evidence="13">NAD(P)(+)-dependent glycerol-3-phosphate dehydrogenase</fullName>
    </alternativeName>
    <alternativeName>
        <fullName evidence="12 13">NAD(P)H-dependent dihydroxyacetone-phosphate reductase</fullName>
    </alternativeName>
</protein>
<keyword evidence="13" id="KW-0547">Nucleotide-binding</keyword>
<dbReference type="GO" id="GO:0046474">
    <property type="term" value="P:glycerophospholipid biosynthetic process"/>
    <property type="evidence" value="ECO:0007669"/>
    <property type="project" value="TreeGrafter"/>
</dbReference>
<evidence type="ECO:0000256" key="11">
    <source>
        <dbReference type="ARBA" id="ARBA00069372"/>
    </source>
</evidence>
<dbReference type="GO" id="GO:0141152">
    <property type="term" value="F:glycerol-3-phosphate dehydrogenase (NAD+) activity"/>
    <property type="evidence" value="ECO:0007669"/>
    <property type="project" value="RHEA"/>
</dbReference>
<evidence type="ECO:0000256" key="16">
    <source>
        <dbReference type="PIRSR" id="PIRSR000114-3"/>
    </source>
</evidence>
<evidence type="ECO:0000256" key="6">
    <source>
        <dbReference type="ARBA" id="ARBA00023098"/>
    </source>
</evidence>
<keyword evidence="7 13" id="KW-0594">Phospholipid biosynthesis</keyword>
<keyword evidence="21" id="KW-1185">Reference proteome</keyword>
<evidence type="ECO:0000256" key="12">
    <source>
        <dbReference type="ARBA" id="ARBA00080511"/>
    </source>
</evidence>
<feature type="binding site" evidence="13">
    <location>
        <position position="14"/>
    </location>
    <ligand>
        <name>NADPH</name>
        <dbReference type="ChEBI" id="CHEBI:57783"/>
    </ligand>
</feature>
<feature type="binding site" evidence="15">
    <location>
        <position position="109"/>
    </location>
    <ligand>
        <name>substrate</name>
    </ligand>
</feature>
<evidence type="ECO:0000256" key="9">
    <source>
        <dbReference type="ARBA" id="ARBA00052716"/>
    </source>
</evidence>
<organism evidence="20 21">
    <name type="scientific">Beggiatoa alba B18LD</name>
    <dbReference type="NCBI Taxonomy" id="395493"/>
    <lineage>
        <taxon>Bacteria</taxon>
        <taxon>Pseudomonadati</taxon>
        <taxon>Pseudomonadota</taxon>
        <taxon>Gammaproteobacteria</taxon>
        <taxon>Thiotrichales</taxon>
        <taxon>Thiotrichaceae</taxon>
        <taxon>Beggiatoa</taxon>
    </lineage>
</organism>
<evidence type="ECO:0000256" key="2">
    <source>
        <dbReference type="ARBA" id="ARBA00022516"/>
    </source>
</evidence>
<dbReference type="Gene3D" id="3.40.50.720">
    <property type="entry name" value="NAD(P)-binding Rossmann-like Domain"/>
    <property type="match status" value="1"/>
</dbReference>
<evidence type="ECO:0000259" key="19">
    <source>
        <dbReference type="Pfam" id="PF07479"/>
    </source>
</evidence>
<keyword evidence="6 13" id="KW-0443">Lipid metabolism</keyword>
<evidence type="ECO:0000256" key="15">
    <source>
        <dbReference type="PIRSR" id="PIRSR000114-2"/>
    </source>
</evidence>
<dbReference type="Gene3D" id="1.10.1040.10">
    <property type="entry name" value="N-(1-d-carboxylethyl)-l-norvaline Dehydrogenase, domain 2"/>
    <property type="match status" value="1"/>
</dbReference>
<dbReference type="InterPro" id="IPR006168">
    <property type="entry name" value="G3P_DH_NAD-dep"/>
</dbReference>
<evidence type="ECO:0000256" key="7">
    <source>
        <dbReference type="ARBA" id="ARBA00023209"/>
    </source>
</evidence>
<feature type="domain" description="Glycerol-3-phosphate dehydrogenase NAD-dependent N-terminal" evidence="18">
    <location>
        <begin position="9"/>
        <end position="162"/>
    </location>
</feature>
<feature type="binding site" evidence="13">
    <location>
        <position position="142"/>
    </location>
    <ligand>
        <name>NADPH</name>
        <dbReference type="ChEBI" id="CHEBI:57783"/>
    </ligand>
</feature>
<evidence type="ECO:0000256" key="4">
    <source>
        <dbReference type="ARBA" id="ARBA00023002"/>
    </source>
</evidence>
<dbReference type="InterPro" id="IPR011128">
    <property type="entry name" value="G3P_DH_NAD-dep_N"/>
</dbReference>
<evidence type="ECO:0000256" key="8">
    <source>
        <dbReference type="ARBA" id="ARBA00023264"/>
    </source>
</evidence>
<feature type="binding site" evidence="13">
    <location>
        <position position="283"/>
    </location>
    <ligand>
        <name>NADPH</name>
        <dbReference type="ChEBI" id="CHEBI:57783"/>
    </ligand>
</feature>
<dbReference type="AlphaFoldDB" id="I3CGA2"/>
<feature type="binding site" evidence="13">
    <location>
        <position position="193"/>
    </location>
    <ligand>
        <name>sn-glycerol 3-phosphate</name>
        <dbReference type="ChEBI" id="CHEBI:57597"/>
    </ligand>
</feature>
<dbReference type="GO" id="GO:0046167">
    <property type="term" value="P:glycerol-3-phosphate biosynthetic process"/>
    <property type="evidence" value="ECO:0007669"/>
    <property type="project" value="UniProtKB-UniRule"/>
</dbReference>
<comment type="caution">
    <text evidence="13">Lacks conserved residue(s) required for the propagation of feature annotation.</text>
</comment>
<feature type="domain" description="Glycerol-3-phosphate dehydrogenase NAD-dependent C-terminal" evidence="19">
    <location>
        <begin position="182"/>
        <end position="322"/>
    </location>
</feature>
<dbReference type="STRING" id="395493.BegalDRAFT_1769"/>
<dbReference type="PROSITE" id="PS00957">
    <property type="entry name" value="NAD_G3PDH"/>
    <property type="match status" value="1"/>
</dbReference>
<dbReference type="GO" id="GO:0141153">
    <property type="term" value="F:glycerol-3-phosphate dehydrogenase (NADP+) activity"/>
    <property type="evidence" value="ECO:0007669"/>
    <property type="project" value="RHEA"/>
</dbReference>
<evidence type="ECO:0000256" key="10">
    <source>
        <dbReference type="ARBA" id="ARBA00066687"/>
    </source>
</evidence>
<name>I3CGA2_9GAMM</name>
<dbReference type="EMBL" id="JH600070">
    <property type="protein sequence ID" value="EIJ42645.1"/>
    <property type="molecule type" value="Genomic_DNA"/>
</dbReference>
<dbReference type="GO" id="GO:0005829">
    <property type="term" value="C:cytosol"/>
    <property type="evidence" value="ECO:0007669"/>
    <property type="project" value="TreeGrafter"/>
</dbReference>
<feature type="binding site" evidence="13">
    <location>
        <position position="246"/>
    </location>
    <ligand>
        <name>sn-glycerol 3-phosphate</name>
        <dbReference type="ChEBI" id="CHEBI:57597"/>
    </ligand>
</feature>
<dbReference type="FunFam" id="3.40.50.720:FF:000019">
    <property type="entry name" value="Glycerol-3-phosphate dehydrogenase [NAD(P)+]"/>
    <property type="match status" value="1"/>
</dbReference>
<feature type="binding site" evidence="13">
    <location>
        <position position="258"/>
    </location>
    <ligand>
        <name>sn-glycerol 3-phosphate</name>
        <dbReference type="ChEBI" id="CHEBI:57597"/>
    </ligand>
</feature>
<sequence>MLSPSALLVLGAGSWGTALALALARRQYPIYLWGKDPAHVHTLQIQRCNQRFLPNAVFPDNLYAITDFVTLMPIVEDIIIVVPSHGFRETLKKIKPYITKNHRLCWATKGLEYQTGLLLHEVARAELGDNIPLAVLSGPSFAGEVAAALPTAVTIAAQDIENAHHVAQLFHQASFRAYTSNDMVGVQIGGAVKNVIAIAAGIADGLKMGANTRAALITRGLSEIVRLGIALGGQRETFMGLAGLGDLVLTCTDNQSRNRRFGYALAQGISLEAAQAQVGQVVEGIHAATITHQLAQQHGVEMPIVNHVNQVLTGQSTPLEAAQALLAREPKPEML</sequence>
<dbReference type="Pfam" id="PF01210">
    <property type="entry name" value="NAD_Gly3P_dh_N"/>
    <property type="match status" value="1"/>
</dbReference>
<dbReference type="RefSeq" id="WP_002685760.1">
    <property type="nucleotide sequence ID" value="NZ_JH600070.1"/>
</dbReference>
<feature type="binding site" evidence="13">
    <location>
        <position position="15"/>
    </location>
    <ligand>
        <name>NADPH</name>
        <dbReference type="ChEBI" id="CHEBI:57783"/>
    </ligand>
</feature>
<evidence type="ECO:0000259" key="18">
    <source>
        <dbReference type="Pfam" id="PF01210"/>
    </source>
</evidence>
<feature type="binding site" evidence="13">
    <location>
        <position position="281"/>
    </location>
    <ligand>
        <name>NADPH</name>
        <dbReference type="ChEBI" id="CHEBI:57783"/>
    </ligand>
</feature>
<evidence type="ECO:0000256" key="1">
    <source>
        <dbReference type="ARBA" id="ARBA00011009"/>
    </source>
</evidence>
<dbReference type="PIRSF" id="PIRSF000114">
    <property type="entry name" value="Glycerol-3-P_dh"/>
    <property type="match status" value="1"/>
</dbReference>
<reference evidence="20 21" key="1">
    <citation type="submission" date="2011-11" db="EMBL/GenBank/DDBJ databases">
        <title>Improved High-Quality Draft sequence of Beggiatoa alba B18lD.</title>
        <authorList>
            <consortium name="US DOE Joint Genome Institute"/>
            <person name="Lucas S."/>
            <person name="Han J."/>
            <person name="Lapidus A."/>
            <person name="Cheng J.-F."/>
            <person name="Goodwin L."/>
            <person name="Pitluck S."/>
            <person name="Peters L."/>
            <person name="Mikhailova N."/>
            <person name="Held B."/>
            <person name="Detter J.C."/>
            <person name="Han C."/>
            <person name="Tapia R."/>
            <person name="Land M."/>
            <person name="Hauser L."/>
            <person name="Kyrpides N."/>
            <person name="Ivanova N."/>
            <person name="Pagani I."/>
            <person name="Samuel K."/>
            <person name="Teske A."/>
            <person name="Mueller J."/>
            <person name="Woyke T."/>
        </authorList>
    </citation>
    <scope>NUCLEOTIDE SEQUENCE [LARGE SCALE GENOMIC DNA]</scope>
    <source>
        <strain evidence="20 21">B18LD</strain>
    </source>
</reference>
<evidence type="ECO:0000256" key="14">
    <source>
        <dbReference type="PIRSR" id="PIRSR000114-1"/>
    </source>
</evidence>
<dbReference type="InterPro" id="IPR036291">
    <property type="entry name" value="NAD(P)-bd_dom_sf"/>
</dbReference>
<gene>
    <name evidence="13" type="primary">gpsA</name>
    <name evidence="20" type="ORF">BegalDRAFT_1769</name>
</gene>
<evidence type="ECO:0000256" key="17">
    <source>
        <dbReference type="RuleBase" id="RU000437"/>
    </source>
</evidence>
<dbReference type="NCBIfam" id="NF000942">
    <property type="entry name" value="PRK00094.1-4"/>
    <property type="match status" value="1"/>
</dbReference>
<feature type="binding site" evidence="13">
    <location>
        <position position="140"/>
    </location>
    <ligand>
        <name>sn-glycerol 3-phosphate</name>
        <dbReference type="ChEBI" id="CHEBI:57597"/>
    </ligand>
</feature>
<feature type="binding site" evidence="13">
    <location>
        <position position="109"/>
    </location>
    <ligand>
        <name>NADPH</name>
        <dbReference type="ChEBI" id="CHEBI:57783"/>
    </ligand>
</feature>
<dbReference type="FunFam" id="1.10.1040.10:FF:000001">
    <property type="entry name" value="Glycerol-3-phosphate dehydrogenase [NAD(P)+]"/>
    <property type="match status" value="1"/>
</dbReference>
<dbReference type="Pfam" id="PF07479">
    <property type="entry name" value="NAD_Gly3P_dh_C"/>
    <property type="match status" value="1"/>
</dbReference>
<dbReference type="PANTHER" id="PTHR11728:SF1">
    <property type="entry name" value="GLYCEROL-3-PHOSPHATE DEHYDROGENASE [NAD(+)] 2, CHLOROPLASTIC"/>
    <property type="match status" value="1"/>
</dbReference>
<feature type="binding site" evidence="16">
    <location>
        <begin position="11"/>
        <end position="16"/>
    </location>
    <ligand>
        <name>NAD(+)</name>
        <dbReference type="ChEBI" id="CHEBI:57540"/>
    </ligand>
</feature>
<dbReference type="UniPathway" id="UPA00940"/>
<dbReference type="InterPro" id="IPR008927">
    <property type="entry name" value="6-PGluconate_DH-like_C_sf"/>
</dbReference>